<organism evidence="1 2">
    <name type="scientific">Candidatus Komeilibacteria bacterium RIFCSPLOWO2_02_FULL_48_11</name>
    <dbReference type="NCBI Taxonomy" id="1798553"/>
    <lineage>
        <taxon>Bacteria</taxon>
        <taxon>Candidatus Komeiliibacteriota</taxon>
    </lineage>
</organism>
<name>A0A1G2BW34_9BACT</name>
<dbReference type="Proteomes" id="UP000178109">
    <property type="component" value="Unassembled WGS sequence"/>
</dbReference>
<dbReference type="Gene3D" id="3.10.450.620">
    <property type="entry name" value="JHP933, nucleotidyltransferase-like core domain"/>
    <property type="match status" value="1"/>
</dbReference>
<dbReference type="EMBL" id="MHKO01000003">
    <property type="protein sequence ID" value="OGY93156.1"/>
    <property type="molecule type" value="Genomic_DNA"/>
</dbReference>
<dbReference type="STRING" id="1798553.A3H70_02760"/>
<evidence type="ECO:0008006" key="3">
    <source>
        <dbReference type="Google" id="ProtNLM"/>
    </source>
</evidence>
<evidence type="ECO:0000313" key="2">
    <source>
        <dbReference type="Proteomes" id="UP000178109"/>
    </source>
</evidence>
<reference evidence="1 2" key="1">
    <citation type="journal article" date="2016" name="Nat. Commun.">
        <title>Thousands of microbial genomes shed light on interconnected biogeochemical processes in an aquifer system.</title>
        <authorList>
            <person name="Anantharaman K."/>
            <person name="Brown C.T."/>
            <person name="Hug L.A."/>
            <person name="Sharon I."/>
            <person name="Castelle C.J."/>
            <person name="Probst A.J."/>
            <person name="Thomas B.C."/>
            <person name="Singh A."/>
            <person name="Wilkins M.J."/>
            <person name="Karaoz U."/>
            <person name="Brodie E.L."/>
            <person name="Williams K.H."/>
            <person name="Hubbard S.S."/>
            <person name="Banfield J.F."/>
        </authorList>
    </citation>
    <scope>NUCLEOTIDE SEQUENCE [LARGE SCALE GENOMIC DNA]</scope>
</reference>
<comment type="caution">
    <text evidence="1">The sequence shown here is derived from an EMBL/GenBank/DDBJ whole genome shotgun (WGS) entry which is preliminary data.</text>
</comment>
<accession>A0A1G2BW34</accession>
<sequence length="259" mass="29931">MLTLAQIIQQYPEFLRPYKRALLREYLQYKILEIIFTSEYAAKLSFLGGTALRVVYGNSRFSEDLDFDNFGLRREEFDGLAQKIRAGLEVQGLKVEINAIAKGAYRCRVRLPDVLFANELSPHREERILIQIDSAAHDFPYRPDKKILNKFDVFSEIFVTPPDILLSQKIFAALNRRRAKGRDFYDIVFLFSFAKPNYGYLQAKIAVGNPEKLRQRLAKSAAELDFKELGRDVRPFLFQAADARKVELWPEFIAQAPLA</sequence>
<evidence type="ECO:0000313" key="1">
    <source>
        <dbReference type="EMBL" id="OGY93156.1"/>
    </source>
</evidence>
<gene>
    <name evidence="1" type="ORF">A3H70_02760</name>
</gene>
<dbReference type="Pfam" id="PF08843">
    <property type="entry name" value="AbiEii"/>
    <property type="match status" value="1"/>
</dbReference>
<proteinExistence type="predicted"/>
<dbReference type="AlphaFoldDB" id="A0A1G2BW34"/>
<protein>
    <recommendedName>
        <fullName evidence="3">Nucleotidyl transferase AbiEii/AbiGii toxin family protein</fullName>
    </recommendedName>
</protein>
<dbReference type="InterPro" id="IPR014942">
    <property type="entry name" value="AbiEii"/>
</dbReference>